<evidence type="ECO:0000313" key="1">
    <source>
        <dbReference type="EMBL" id="ORA75201.1"/>
    </source>
</evidence>
<dbReference type="OrthoDB" id="4685444at2"/>
<dbReference type="EMBL" id="MVHR01000006">
    <property type="protein sequence ID" value="ORA75201.1"/>
    <property type="molecule type" value="Genomic_DNA"/>
</dbReference>
<gene>
    <name evidence="1" type="ORF">BST25_06880</name>
</gene>
<dbReference type="RefSeq" id="WP_083073256.1">
    <property type="nucleotide sequence ID" value="NZ_AP022615.1"/>
</dbReference>
<reference evidence="1 2" key="1">
    <citation type="submission" date="2017-02" db="EMBL/GenBank/DDBJ databases">
        <title>The new phylogeny of genus Mycobacterium.</title>
        <authorList>
            <person name="Tortoli E."/>
            <person name="Trovato A."/>
            <person name="Cirillo D.M."/>
        </authorList>
    </citation>
    <scope>NUCLEOTIDE SEQUENCE [LARGE SCALE GENOMIC DNA]</scope>
    <source>
        <strain evidence="1 2">DSM 44471</strain>
    </source>
</reference>
<evidence type="ECO:0000313" key="2">
    <source>
        <dbReference type="Proteomes" id="UP000192566"/>
    </source>
</evidence>
<proteinExistence type="predicted"/>
<protein>
    <submittedName>
        <fullName evidence="1">Uncharacterized protein</fullName>
    </submittedName>
</protein>
<dbReference type="Proteomes" id="UP000192566">
    <property type="component" value="Unassembled WGS sequence"/>
</dbReference>
<keyword evidence="2" id="KW-1185">Reference proteome</keyword>
<sequence>MQQLAASRPLVIAGAAAIGASLIALTPTVANDLAADAQRSTVIIQHHAIELADTVANPIQTWVDTFSTLGINLQALWAQFQAVPFALSQQLAANFLQYGVDYVSAFQNAAIAADAQFLNTGSSAYFVPGLELAGTELMSGQIAKGVTQLYNTVWNLPITNIGYKLFPLLNLPGYILQNATNFSNSMAETGVPAFVLQTVFGIPGNFSTALGNGLQAVYDSFTAGDQLGAVINAIDIPGEIANLVLNGTYNGFDGYSEGIFSAAPGGTNGLVQLLTSGGPQIFAADMVAPNAQNIVQGGSIATAFGNFVNTLNFWNPATTSWPTVQSLFDGILGVFRYVLEDIGGAPAAAANGSGFAALAPAASSAMAGLSGGLPGLSAGVLKAFDPAAVTNIAGSLGPSLAAEVAGSLGANLAGSLATTLSVDLSKVALHILSAL</sequence>
<organism evidence="1 2">
    <name type="scientific">Mycobacterium heidelbergense</name>
    <dbReference type="NCBI Taxonomy" id="53376"/>
    <lineage>
        <taxon>Bacteria</taxon>
        <taxon>Bacillati</taxon>
        <taxon>Actinomycetota</taxon>
        <taxon>Actinomycetes</taxon>
        <taxon>Mycobacteriales</taxon>
        <taxon>Mycobacteriaceae</taxon>
        <taxon>Mycobacterium</taxon>
        <taxon>Mycobacterium simiae complex</taxon>
    </lineage>
</organism>
<comment type="caution">
    <text evidence="1">The sequence shown here is derived from an EMBL/GenBank/DDBJ whole genome shotgun (WGS) entry which is preliminary data.</text>
</comment>
<dbReference type="STRING" id="53376.BST25_06880"/>
<name>A0A1X0DS46_MYCHE</name>
<accession>A0A1X0DS46</accession>
<dbReference type="AlphaFoldDB" id="A0A1X0DS46"/>